<dbReference type="InterPro" id="IPR007168">
    <property type="entry name" value="Phageshock_PspC_N"/>
</dbReference>
<organism evidence="8 9">
    <name type="scientific">Paenibacillus thiaminolyticus</name>
    <name type="common">Bacillus thiaminolyticus</name>
    <dbReference type="NCBI Taxonomy" id="49283"/>
    <lineage>
        <taxon>Bacteria</taxon>
        <taxon>Bacillati</taxon>
        <taxon>Bacillota</taxon>
        <taxon>Bacilli</taxon>
        <taxon>Bacillales</taxon>
        <taxon>Paenibacillaceae</taxon>
        <taxon>Paenibacillus</taxon>
    </lineage>
</organism>
<evidence type="ECO:0000256" key="4">
    <source>
        <dbReference type="ARBA" id="ARBA00022989"/>
    </source>
</evidence>
<dbReference type="EMBL" id="QYZD01000032">
    <property type="protein sequence ID" value="RJG20656.1"/>
    <property type="molecule type" value="Genomic_DNA"/>
</dbReference>
<keyword evidence="5 6" id="KW-0472">Membrane</keyword>
<dbReference type="GO" id="GO:0005886">
    <property type="term" value="C:plasma membrane"/>
    <property type="evidence" value="ECO:0007669"/>
    <property type="project" value="UniProtKB-SubCell"/>
</dbReference>
<keyword evidence="4 6" id="KW-1133">Transmembrane helix</keyword>
<feature type="domain" description="Phage shock protein PspC N-terminal" evidence="7">
    <location>
        <begin position="3"/>
        <end position="61"/>
    </location>
</feature>
<reference evidence="8 9" key="1">
    <citation type="submission" date="2018-09" db="EMBL/GenBank/DDBJ databases">
        <title>Paenibacillus SK2017-BO5.</title>
        <authorList>
            <person name="Piskunova J.V."/>
            <person name="Dubiley S.A."/>
            <person name="Severinov K.V."/>
        </authorList>
    </citation>
    <scope>NUCLEOTIDE SEQUENCE [LARGE SCALE GENOMIC DNA]</scope>
    <source>
        <strain evidence="8 9">BO5</strain>
    </source>
</reference>
<evidence type="ECO:0000313" key="8">
    <source>
        <dbReference type="EMBL" id="RJG20656.1"/>
    </source>
</evidence>
<evidence type="ECO:0000256" key="5">
    <source>
        <dbReference type="ARBA" id="ARBA00023136"/>
    </source>
</evidence>
<evidence type="ECO:0000256" key="1">
    <source>
        <dbReference type="ARBA" id="ARBA00004162"/>
    </source>
</evidence>
<dbReference type="InterPro" id="IPR052027">
    <property type="entry name" value="PspC"/>
</dbReference>
<keyword evidence="3 6" id="KW-0812">Transmembrane</keyword>
<comment type="caution">
    <text evidence="8">The sequence shown here is derived from an EMBL/GenBank/DDBJ whole genome shotgun (WGS) entry which is preliminary data.</text>
</comment>
<comment type="subcellular location">
    <subcellularLocation>
        <location evidence="1">Cell membrane</location>
        <topology evidence="1">Single-pass membrane protein</topology>
    </subcellularLocation>
</comment>
<dbReference type="PANTHER" id="PTHR33885">
    <property type="entry name" value="PHAGE SHOCK PROTEIN C"/>
    <property type="match status" value="1"/>
</dbReference>
<proteinExistence type="predicted"/>
<keyword evidence="2" id="KW-1003">Cell membrane</keyword>
<gene>
    <name evidence="8" type="ORF">DQX05_24150</name>
</gene>
<dbReference type="Proteomes" id="UP000266177">
    <property type="component" value="Unassembled WGS sequence"/>
</dbReference>
<evidence type="ECO:0000256" key="3">
    <source>
        <dbReference type="ARBA" id="ARBA00022692"/>
    </source>
</evidence>
<dbReference type="OrthoDB" id="9815286at2"/>
<evidence type="ECO:0000256" key="2">
    <source>
        <dbReference type="ARBA" id="ARBA00022475"/>
    </source>
</evidence>
<evidence type="ECO:0000313" key="9">
    <source>
        <dbReference type="Proteomes" id="UP000266177"/>
    </source>
</evidence>
<protein>
    <submittedName>
        <fullName evidence="8">PspC domain-containing protein</fullName>
    </submittedName>
</protein>
<accession>A0A3A3GFR4</accession>
<evidence type="ECO:0000256" key="6">
    <source>
        <dbReference type="SAM" id="Phobius"/>
    </source>
</evidence>
<dbReference type="Pfam" id="PF04024">
    <property type="entry name" value="PspC"/>
    <property type="match status" value="1"/>
</dbReference>
<feature type="transmembrane region" description="Helical" evidence="6">
    <location>
        <begin position="34"/>
        <end position="58"/>
    </location>
</feature>
<dbReference type="RefSeq" id="WP_119795917.1">
    <property type="nucleotide sequence ID" value="NZ_QYZD01000032.1"/>
</dbReference>
<sequence length="163" mass="18172">MNKKLYRSVRDRKFCGVLGGIAEWLNMDATLLRVLFVLGVFFTAFSLIPVYFIVALVVPKEPFTTYGPYNYGGGPYQNSNGYYGNDGGYPGGGYNGNNSGNSGYNSGRNDYSSYGSYGTKPNGSKTQYDSSIDSMMDDIERKAMRKELQELREKIAKYEKGDK</sequence>
<dbReference type="PANTHER" id="PTHR33885:SF3">
    <property type="entry name" value="PHAGE SHOCK PROTEIN C"/>
    <property type="match status" value="1"/>
</dbReference>
<name>A0A3A3GFR4_PANTH</name>
<dbReference type="AlphaFoldDB" id="A0A3A3GFR4"/>
<evidence type="ECO:0000259" key="7">
    <source>
        <dbReference type="Pfam" id="PF04024"/>
    </source>
</evidence>